<evidence type="ECO:0000256" key="1">
    <source>
        <dbReference type="SAM" id="MobiDB-lite"/>
    </source>
</evidence>
<accession>A0AA40FUP3</accession>
<feature type="region of interest" description="Disordered" evidence="1">
    <location>
        <begin position="11"/>
        <end position="39"/>
    </location>
</feature>
<organism evidence="2 3">
    <name type="scientific">Melipona bicolor</name>
    <dbReference type="NCBI Taxonomy" id="60889"/>
    <lineage>
        <taxon>Eukaryota</taxon>
        <taxon>Metazoa</taxon>
        <taxon>Ecdysozoa</taxon>
        <taxon>Arthropoda</taxon>
        <taxon>Hexapoda</taxon>
        <taxon>Insecta</taxon>
        <taxon>Pterygota</taxon>
        <taxon>Neoptera</taxon>
        <taxon>Endopterygota</taxon>
        <taxon>Hymenoptera</taxon>
        <taxon>Apocrita</taxon>
        <taxon>Aculeata</taxon>
        <taxon>Apoidea</taxon>
        <taxon>Anthophila</taxon>
        <taxon>Apidae</taxon>
        <taxon>Melipona</taxon>
    </lineage>
</organism>
<evidence type="ECO:0000313" key="2">
    <source>
        <dbReference type="EMBL" id="KAK1125207.1"/>
    </source>
</evidence>
<gene>
    <name evidence="2" type="ORF">K0M31_006551</name>
</gene>
<evidence type="ECO:0000313" key="3">
    <source>
        <dbReference type="Proteomes" id="UP001177670"/>
    </source>
</evidence>
<reference evidence="2" key="1">
    <citation type="submission" date="2021-10" db="EMBL/GenBank/DDBJ databases">
        <title>Melipona bicolor Genome sequencing and assembly.</title>
        <authorList>
            <person name="Araujo N.S."/>
            <person name="Arias M.C."/>
        </authorList>
    </citation>
    <scope>NUCLEOTIDE SEQUENCE</scope>
    <source>
        <strain evidence="2">USP_2M_L1-L4_2017</strain>
        <tissue evidence="2">Whole body</tissue>
    </source>
</reference>
<dbReference type="Proteomes" id="UP001177670">
    <property type="component" value="Unassembled WGS sequence"/>
</dbReference>
<keyword evidence="3" id="KW-1185">Reference proteome</keyword>
<name>A0AA40FUP3_9HYME</name>
<comment type="caution">
    <text evidence="2">The sequence shown here is derived from an EMBL/GenBank/DDBJ whole genome shotgun (WGS) entry which is preliminary data.</text>
</comment>
<dbReference type="EMBL" id="JAHYIQ010000017">
    <property type="protein sequence ID" value="KAK1125207.1"/>
    <property type="molecule type" value="Genomic_DNA"/>
</dbReference>
<dbReference type="AlphaFoldDB" id="A0AA40FUP3"/>
<protein>
    <submittedName>
        <fullName evidence="2">Uncharacterized protein</fullName>
    </submittedName>
</protein>
<proteinExistence type="predicted"/>
<sequence length="105" mass="11921">MTFATLGVLFPPGKPDRIAGDNPNGGERQRKDAEDTPTSMSCESIWLIFLNGASHPDKERTPHPYQCRENLERRWNATPSNHVQTRLKNDEDTFLLEPLLQISTC</sequence>